<feature type="chain" id="PRO_5003980636" evidence="1">
    <location>
        <begin position="19"/>
        <end position="108"/>
    </location>
</feature>
<dbReference type="EMBL" id="GACK01009294">
    <property type="protein sequence ID" value="JAA55740.1"/>
    <property type="molecule type" value="mRNA"/>
</dbReference>
<evidence type="ECO:0000259" key="2">
    <source>
        <dbReference type="PROSITE" id="PS50279"/>
    </source>
</evidence>
<accession>L7LVB3</accession>
<proteinExistence type="evidence at transcript level"/>
<dbReference type="InterPro" id="IPR002223">
    <property type="entry name" value="Kunitz_BPTI"/>
</dbReference>
<reference evidence="3" key="2">
    <citation type="journal article" date="2015" name="J. Proteomics">
        <title>Sexual differences in the sialomes of the zebra tick, Rhipicephalus pulchellus.</title>
        <authorList>
            <person name="Tan A.W."/>
            <person name="Francischetti I.M."/>
            <person name="Slovak M."/>
            <person name="Kini R.M."/>
            <person name="Ribeiro J.M."/>
        </authorList>
    </citation>
    <scope>NUCLEOTIDE SEQUENCE</scope>
    <source>
        <tissue evidence="3">Salivary gland</tissue>
    </source>
</reference>
<organism evidence="3">
    <name type="scientific">Rhipicephalus pulchellus</name>
    <name type="common">Yellow backed tick</name>
    <name type="synonym">Dermacentor pulchellus</name>
    <dbReference type="NCBI Taxonomy" id="72859"/>
    <lineage>
        <taxon>Eukaryota</taxon>
        <taxon>Metazoa</taxon>
        <taxon>Ecdysozoa</taxon>
        <taxon>Arthropoda</taxon>
        <taxon>Chelicerata</taxon>
        <taxon>Arachnida</taxon>
        <taxon>Acari</taxon>
        <taxon>Parasitiformes</taxon>
        <taxon>Ixodida</taxon>
        <taxon>Ixodoidea</taxon>
        <taxon>Ixodidae</taxon>
        <taxon>Rhipicephalinae</taxon>
        <taxon>Rhipicephalus</taxon>
        <taxon>Rhipicephalus</taxon>
    </lineage>
</organism>
<sequence length="108" mass="12335">MRVDVFLPLFLFIATALGGGPGRKPKVLQGYDDNVTEYPNDTSNCSQYRGTRKCPHAHHGWHFNPVYGICFWNEYTYCGVDKNYFLTCEECNRECKVSGCAYPLEPPD</sequence>
<dbReference type="SUPFAM" id="SSF57362">
    <property type="entry name" value="BPTI-like"/>
    <property type="match status" value="1"/>
</dbReference>
<dbReference type="GO" id="GO:0004867">
    <property type="term" value="F:serine-type endopeptidase inhibitor activity"/>
    <property type="evidence" value="ECO:0007669"/>
    <property type="project" value="InterPro"/>
</dbReference>
<dbReference type="AlphaFoldDB" id="L7LVB3"/>
<keyword evidence="1" id="KW-0732">Signal</keyword>
<reference evidence="3" key="1">
    <citation type="submission" date="2012-11" db="EMBL/GenBank/DDBJ databases">
        <authorList>
            <person name="Lucero-Rivera Y.E."/>
            <person name="Tovar-Ramirez D."/>
        </authorList>
    </citation>
    <scope>NUCLEOTIDE SEQUENCE</scope>
    <source>
        <tissue evidence="3">Salivary gland</tissue>
    </source>
</reference>
<name>L7LVB3_RHIPC</name>
<evidence type="ECO:0000313" key="3">
    <source>
        <dbReference type="EMBL" id="JAA55740.1"/>
    </source>
</evidence>
<evidence type="ECO:0000256" key="1">
    <source>
        <dbReference type="SAM" id="SignalP"/>
    </source>
</evidence>
<dbReference type="PROSITE" id="PS50279">
    <property type="entry name" value="BPTI_KUNITZ_2"/>
    <property type="match status" value="1"/>
</dbReference>
<dbReference type="Gene3D" id="4.10.410.10">
    <property type="entry name" value="Pancreatic trypsin inhibitor Kunitz domain"/>
    <property type="match status" value="1"/>
</dbReference>
<dbReference type="InterPro" id="IPR036880">
    <property type="entry name" value="Kunitz_BPTI_sf"/>
</dbReference>
<feature type="domain" description="BPTI/Kunitz inhibitor" evidence="2">
    <location>
        <begin position="45"/>
        <end position="95"/>
    </location>
</feature>
<protein>
    <submittedName>
        <fullName evidence="3">Putative der and-72 secreted protein</fullName>
    </submittedName>
</protein>
<feature type="signal peptide" evidence="1">
    <location>
        <begin position="1"/>
        <end position="18"/>
    </location>
</feature>